<protein>
    <submittedName>
        <fullName evidence="2">Cupin domain-containing protein</fullName>
    </submittedName>
</protein>
<dbReference type="InterPro" id="IPR011051">
    <property type="entry name" value="RmlC_Cupin_sf"/>
</dbReference>
<proteinExistence type="predicted"/>
<organism evidence="2 3">
    <name type="scientific">Streptomyces thinghirensis</name>
    <dbReference type="NCBI Taxonomy" id="551547"/>
    <lineage>
        <taxon>Bacteria</taxon>
        <taxon>Bacillati</taxon>
        <taxon>Actinomycetota</taxon>
        <taxon>Actinomycetes</taxon>
        <taxon>Kitasatosporales</taxon>
        <taxon>Streptomycetaceae</taxon>
        <taxon>Streptomyces</taxon>
    </lineage>
</organism>
<reference evidence="3" key="1">
    <citation type="journal article" date="2019" name="Int. J. Syst. Evol. Microbiol.">
        <title>The Global Catalogue of Microorganisms (GCM) 10K type strain sequencing project: providing services to taxonomists for standard genome sequencing and annotation.</title>
        <authorList>
            <consortium name="The Broad Institute Genomics Platform"/>
            <consortium name="The Broad Institute Genome Sequencing Center for Infectious Disease"/>
            <person name="Wu L."/>
            <person name="Ma J."/>
        </authorList>
    </citation>
    <scope>NUCLEOTIDE SEQUENCE [LARGE SCALE GENOMIC DNA]</scope>
    <source>
        <strain evidence="3">JCM 18306</strain>
    </source>
</reference>
<name>A0ABP9T8J5_9ACTN</name>
<evidence type="ECO:0000259" key="1">
    <source>
        <dbReference type="Pfam" id="PF05899"/>
    </source>
</evidence>
<evidence type="ECO:0000313" key="3">
    <source>
        <dbReference type="Proteomes" id="UP001499878"/>
    </source>
</evidence>
<sequence>MADDRLLSPDLEAELLAPDADGGTLHTMSVALATFSSAEVGLWEAGLGKDADTEVDEIFVVLAGAGTVTFADESTLRLRPGVAVRLYAGDKTRWNVTHRLRKLYLA</sequence>
<dbReference type="Proteomes" id="UP001499878">
    <property type="component" value="Unassembled WGS sequence"/>
</dbReference>
<dbReference type="InterPro" id="IPR008579">
    <property type="entry name" value="UGlyAH_Cupin_dom"/>
</dbReference>
<dbReference type="InterPro" id="IPR014710">
    <property type="entry name" value="RmlC-like_jellyroll"/>
</dbReference>
<feature type="domain" description="(S)-ureidoglycine aminohydrolase cupin" evidence="1">
    <location>
        <begin position="39"/>
        <end position="104"/>
    </location>
</feature>
<keyword evidence="3" id="KW-1185">Reference proteome</keyword>
<dbReference type="Gene3D" id="2.60.120.10">
    <property type="entry name" value="Jelly Rolls"/>
    <property type="match status" value="1"/>
</dbReference>
<dbReference type="Pfam" id="PF05899">
    <property type="entry name" value="Cupin_3"/>
    <property type="match status" value="1"/>
</dbReference>
<dbReference type="EMBL" id="BAABJR010000009">
    <property type="protein sequence ID" value="GAA5210791.1"/>
    <property type="molecule type" value="Genomic_DNA"/>
</dbReference>
<evidence type="ECO:0000313" key="2">
    <source>
        <dbReference type="EMBL" id="GAA5210791.1"/>
    </source>
</evidence>
<comment type="caution">
    <text evidence="2">The sequence shown here is derived from an EMBL/GenBank/DDBJ whole genome shotgun (WGS) entry which is preliminary data.</text>
</comment>
<gene>
    <name evidence="2" type="ORF">GCM10023323_39830</name>
</gene>
<dbReference type="SUPFAM" id="SSF51182">
    <property type="entry name" value="RmlC-like cupins"/>
    <property type="match status" value="1"/>
</dbReference>
<accession>A0ABP9T8J5</accession>
<dbReference type="RefSeq" id="WP_345632179.1">
    <property type="nucleotide sequence ID" value="NZ_BAABJR010000009.1"/>
</dbReference>